<dbReference type="SUPFAM" id="SSF52047">
    <property type="entry name" value="RNI-like"/>
    <property type="match status" value="1"/>
</dbReference>
<dbReference type="Proteomes" id="UP000749646">
    <property type="component" value="Unassembled WGS sequence"/>
</dbReference>
<feature type="region of interest" description="Disordered" evidence="1">
    <location>
        <begin position="221"/>
        <end position="268"/>
    </location>
</feature>
<feature type="compositionally biased region" description="Low complexity" evidence="1">
    <location>
        <begin position="355"/>
        <end position="385"/>
    </location>
</feature>
<accession>A0A9P6J569</accession>
<gene>
    <name evidence="2" type="ORF">BGZ65_006903</name>
</gene>
<keyword evidence="3" id="KW-1185">Reference proteome</keyword>
<evidence type="ECO:0008006" key="4">
    <source>
        <dbReference type="Google" id="ProtNLM"/>
    </source>
</evidence>
<feature type="compositionally biased region" description="Basic and acidic residues" evidence="1">
    <location>
        <begin position="296"/>
        <end position="334"/>
    </location>
</feature>
<feature type="compositionally biased region" description="Polar residues" evidence="1">
    <location>
        <begin position="221"/>
        <end position="239"/>
    </location>
</feature>
<feature type="region of interest" description="Disordered" evidence="1">
    <location>
        <begin position="296"/>
        <end position="400"/>
    </location>
</feature>
<feature type="region of interest" description="Disordered" evidence="1">
    <location>
        <begin position="445"/>
        <end position="483"/>
    </location>
</feature>
<evidence type="ECO:0000313" key="2">
    <source>
        <dbReference type="EMBL" id="KAF9962973.1"/>
    </source>
</evidence>
<sequence length="1141" mass="130912">MADQDPTPTTMSQLPQECIERIISYFERDIYSLFHLLTVNSIFFKATLPVLYRDPYRSLEKQIRENALIHNRYCPSFSTSLPAKQLLYLLLLSCSRADDLAPFLTPDWTDPVSPLVSEQPLMAVYIDYLGDLNYDRWPRTLKQLAPELDSTMDEMVIRMLRLIFLEHHKERVKMLSIPITHLQPYMSFIPHLKNLQGILFYEDDLDGTHDKDDDDQELVQTDSLPQQQDATEEAPSQQEGADIRGTMEAEAEESLGMEQEQEGHSQLQEQELPQLQAPEGHSHLQEQELLQLQAPEEHSQIQAPEEHSQIQGAPEEHSQIQAPEEHSQIQEQGEHSQPQEQEGHSQLLEQEEHSQQPQEQEGHSQIQEQGGDSQLQESSEGLSSDRNGDRDPVIDNITNPEVNVVEVTEATVEATVVIATEDNEHITMGIVVTTGEVAAEIMGETTEDNTINQATPDGNGNELETAGEENADQQNEGELEPPAQVGPVFNPTPRAVEFIQAHRALFNPSRIPESFYRQSSSYRPSSLKDPLPPGHGLVAIVPPQRWIHPGWTQNPTYDTWYIQLLQAQESPGLIAFENWKQFPTFLDRTTLDGVKRLRTPCGETSEEHWDQGKLLQRCRRLERFSAALRSPHDFRWAVEEQKDRDMYEDLVRKGIAGAASSLSEGQSHGGYFVAGPDPVQLRKVVIRNGEERYSIPVIKDICFAFKKTLESILFRIQSVVDDDMPLSIFHTMPRLTVLEIHVNQDSAVINDHNFLKNCPALQILRIVGGDHKETDVNAGVQDPWHLPELQELTLVGPVCDVFNYGTFVHTPKIQTIRLERTLKNIGVRQVSEDYLAHLSRPSCSWNWSLPRLRSMTLRGYSAHLFRPSLLLGCPNLRRLELDLESVSRTVTKSQDFMFGYHGFDSPVRDLVLNGRWIMTESTDLFRDFLQTWFNGIQYLHMDATQFSSKESMVDGLLSLKSLRKSVLRRHRLSYYEAWKMGFEEIGFRCSREWDIKRRVQVSIIDGKELRRLARERLLEQEAQELKHAERLLMFQDMLDIMETSFAVLRDMDDSIEAEQDNEEERSIENPSTQQEEGVGSGENPCENEQKQADDEAEILRKAEEEAQEEREEAEEDLQDILRCVYVFRGKRYRYSTHSSHQ</sequence>
<feature type="compositionally biased region" description="Acidic residues" evidence="1">
    <location>
        <begin position="1105"/>
        <end position="1115"/>
    </location>
</feature>
<dbReference type="OrthoDB" id="2444741at2759"/>
<dbReference type="AlphaFoldDB" id="A0A9P6J569"/>
<proteinExistence type="predicted"/>
<feature type="compositionally biased region" description="Acidic residues" evidence="1">
    <location>
        <begin position="1056"/>
        <end position="1065"/>
    </location>
</feature>
<evidence type="ECO:0000256" key="1">
    <source>
        <dbReference type="SAM" id="MobiDB-lite"/>
    </source>
</evidence>
<organism evidence="2 3">
    <name type="scientific">Modicella reniformis</name>
    <dbReference type="NCBI Taxonomy" id="1440133"/>
    <lineage>
        <taxon>Eukaryota</taxon>
        <taxon>Fungi</taxon>
        <taxon>Fungi incertae sedis</taxon>
        <taxon>Mucoromycota</taxon>
        <taxon>Mortierellomycotina</taxon>
        <taxon>Mortierellomycetes</taxon>
        <taxon>Mortierellales</taxon>
        <taxon>Mortierellaceae</taxon>
        <taxon>Modicella</taxon>
    </lineage>
</organism>
<name>A0A9P6J569_9FUNG</name>
<dbReference type="InterPro" id="IPR032675">
    <property type="entry name" value="LRR_dom_sf"/>
</dbReference>
<feature type="compositionally biased region" description="Acidic residues" evidence="1">
    <location>
        <begin position="465"/>
        <end position="479"/>
    </location>
</feature>
<evidence type="ECO:0000313" key="3">
    <source>
        <dbReference type="Proteomes" id="UP000749646"/>
    </source>
</evidence>
<protein>
    <recommendedName>
        <fullName evidence="4">F-box domain-containing protein</fullName>
    </recommendedName>
</protein>
<feature type="compositionally biased region" description="Basic and acidic residues" evidence="1">
    <location>
        <begin position="1087"/>
        <end position="1104"/>
    </location>
</feature>
<dbReference type="EMBL" id="JAAAHW010006338">
    <property type="protein sequence ID" value="KAF9962973.1"/>
    <property type="molecule type" value="Genomic_DNA"/>
</dbReference>
<dbReference type="Gene3D" id="3.80.10.10">
    <property type="entry name" value="Ribonuclease Inhibitor"/>
    <property type="match status" value="1"/>
</dbReference>
<comment type="caution">
    <text evidence="2">The sequence shown here is derived from an EMBL/GenBank/DDBJ whole genome shotgun (WGS) entry which is preliminary data.</text>
</comment>
<feature type="region of interest" description="Disordered" evidence="1">
    <location>
        <begin position="1056"/>
        <end position="1115"/>
    </location>
</feature>
<feature type="compositionally biased region" description="Polar residues" evidence="1">
    <location>
        <begin position="448"/>
        <end position="458"/>
    </location>
</feature>
<reference evidence="2" key="1">
    <citation type="journal article" date="2020" name="Fungal Divers.">
        <title>Resolving the Mortierellaceae phylogeny through synthesis of multi-gene phylogenetics and phylogenomics.</title>
        <authorList>
            <person name="Vandepol N."/>
            <person name="Liber J."/>
            <person name="Desiro A."/>
            <person name="Na H."/>
            <person name="Kennedy M."/>
            <person name="Barry K."/>
            <person name="Grigoriev I.V."/>
            <person name="Miller A.N."/>
            <person name="O'Donnell K."/>
            <person name="Stajich J.E."/>
            <person name="Bonito G."/>
        </authorList>
    </citation>
    <scope>NUCLEOTIDE SEQUENCE</scope>
    <source>
        <strain evidence="2">MES-2147</strain>
    </source>
</reference>